<dbReference type="Gene3D" id="3.40.630.190">
    <property type="entry name" value="LCP protein"/>
    <property type="match status" value="1"/>
</dbReference>
<gene>
    <name evidence="4" type="ORF">UFOPK3770_00257</name>
</gene>
<dbReference type="Gene3D" id="3.30.70.2390">
    <property type="match status" value="1"/>
</dbReference>
<proteinExistence type="predicted"/>
<sequence>MSKTPPAGKHRAKPVLPSSTVKPWVRRVTATISSLILFATTLSGGAVFALNSLNKNIKTVDTSDLLAGKPSASPRPPSDTSAINFLVMGSDTREGQGAGFGDAGGARSDTTLLVHLYEGRRKALVVSIPRDSEITIPYCKDANGNGVGPWTTKFNAAFAVGGPVCTIKTLQEETGISVDKFVVIDFKAFKAVVDALGGVRVCLTTPVYDPYVPGRGGSGLNLPAGYSNISGKQALAWVRARETLGDGSDLSRIQRQQEFLGSMVRGVKEKGILTSPSTIYKILSAVTSSLTTSSDLGTVQALEDFALSLVNLDPAQITFVTTPYFLKGDGNVHWNSKTDELWKTIKDGGQWPPKDEATASPSAEPNTTDAPTSSPSASPSTGATNNLVTPPSSIKVKVLDGSGTKGLAQQVASELKAMGFVVTAVGKTNTPVTSTQVNYNKKFKAGAATLSYAANTTNIVKSTTLVNTFELIIGPDWIGSREVVVQPNTNVEIAPTEGISAATNICTQGNNRVKTK</sequence>
<feature type="domain" description="Cell envelope-related transcriptional attenuator" evidence="2">
    <location>
        <begin position="107"/>
        <end position="268"/>
    </location>
</feature>
<feature type="domain" description="LytR/CpsA/Psr regulator C-terminal" evidence="3">
    <location>
        <begin position="393"/>
        <end position="477"/>
    </location>
</feature>
<evidence type="ECO:0000259" key="3">
    <source>
        <dbReference type="Pfam" id="PF13399"/>
    </source>
</evidence>
<dbReference type="InterPro" id="IPR004474">
    <property type="entry name" value="LytR_CpsA_psr"/>
</dbReference>
<dbReference type="Pfam" id="PF03816">
    <property type="entry name" value="LytR_cpsA_psr"/>
    <property type="match status" value="1"/>
</dbReference>
<reference evidence="4" key="1">
    <citation type="submission" date="2020-05" db="EMBL/GenBank/DDBJ databases">
        <authorList>
            <person name="Chiriac C."/>
            <person name="Salcher M."/>
            <person name="Ghai R."/>
            <person name="Kavagutti S V."/>
        </authorList>
    </citation>
    <scope>NUCLEOTIDE SEQUENCE</scope>
</reference>
<organism evidence="4">
    <name type="scientific">freshwater metagenome</name>
    <dbReference type="NCBI Taxonomy" id="449393"/>
    <lineage>
        <taxon>unclassified sequences</taxon>
        <taxon>metagenomes</taxon>
        <taxon>ecological metagenomes</taxon>
    </lineage>
</organism>
<dbReference type="PANTHER" id="PTHR33392">
    <property type="entry name" value="POLYISOPRENYL-TEICHOIC ACID--PEPTIDOGLYCAN TEICHOIC ACID TRANSFERASE TAGU"/>
    <property type="match status" value="1"/>
</dbReference>
<evidence type="ECO:0000259" key="2">
    <source>
        <dbReference type="Pfam" id="PF03816"/>
    </source>
</evidence>
<dbReference type="InterPro" id="IPR050922">
    <property type="entry name" value="LytR/CpsA/Psr_CW_biosynth"/>
</dbReference>
<protein>
    <submittedName>
        <fullName evidence="4">Unannotated protein</fullName>
    </submittedName>
</protein>
<evidence type="ECO:0000313" key="4">
    <source>
        <dbReference type="EMBL" id="CAB4331938.1"/>
    </source>
</evidence>
<dbReference type="NCBIfam" id="TIGR00350">
    <property type="entry name" value="lytR_cpsA_psr"/>
    <property type="match status" value="1"/>
</dbReference>
<dbReference type="Pfam" id="PF13399">
    <property type="entry name" value="LytR_C"/>
    <property type="match status" value="1"/>
</dbReference>
<accession>A0A6J5YSR1</accession>
<evidence type="ECO:0000256" key="1">
    <source>
        <dbReference type="SAM" id="MobiDB-lite"/>
    </source>
</evidence>
<dbReference type="AlphaFoldDB" id="A0A6J5YSR1"/>
<name>A0A6J5YSR1_9ZZZZ</name>
<dbReference type="InterPro" id="IPR027381">
    <property type="entry name" value="LytR/CpsA/Psr_C"/>
</dbReference>
<feature type="compositionally biased region" description="Low complexity" evidence="1">
    <location>
        <begin position="367"/>
        <end position="384"/>
    </location>
</feature>
<dbReference type="PANTHER" id="PTHR33392:SF6">
    <property type="entry name" value="POLYISOPRENYL-TEICHOIC ACID--PEPTIDOGLYCAN TEICHOIC ACID TRANSFERASE TAGU"/>
    <property type="match status" value="1"/>
</dbReference>
<feature type="region of interest" description="Disordered" evidence="1">
    <location>
        <begin position="344"/>
        <end position="389"/>
    </location>
</feature>
<dbReference type="EMBL" id="CAESAJ010000014">
    <property type="protein sequence ID" value="CAB4331938.1"/>
    <property type="molecule type" value="Genomic_DNA"/>
</dbReference>